<evidence type="ECO:0000313" key="2">
    <source>
        <dbReference type="Proteomes" id="UP000324800"/>
    </source>
</evidence>
<feature type="non-terminal residue" evidence="1">
    <location>
        <position position="54"/>
    </location>
</feature>
<dbReference type="InterPro" id="IPR024753">
    <property type="entry name" value="AriR"/>
</dbReference>
<dbReference type="AlphaFoldDB" id="A0A5J4TEY3"/>
<proteinExistence type="predicted"/>
<comment type="caution">
    <text evidence="1">The sequence shown here is derived from an EMBL/GenBank/DDBJ whole genome shotgun (WGS) entry which is preliminary data.</text>
</comment>
<reference evidence="1 2" key="1">
    <citation type="submission" date="2019-03" db="EMBL/GenBank/DDBJ databases">
        <title>Single cell metagenomics reveals metabolic interactions within the superorganism composed of flagellate Streblomastix strix and complex community of Bacteroidetes bacteria on its surface.</title>
        <authorList>
            <person name="Treitli S.C."/>
            <person name="Kolisko M."/>
            <person name="Husnik F."/>
            <person name="Keeling P."/>
            <person name="Hampl V."/>
        </authorList>
    </citation>
    <scope>NUCLEOTIDE SEQUENCE [LARGE SCALE GENOMIC DNA]</scope>
    <source>
        <strain evidence="1">ST1C</strain>
    </source>
</reference>
<dbReference type="Proteomes" id="UP000324800">
    <property type="component" value="Unassembled WGS sequence"/>
</dbReference>
<name>A0A5J4TEY3_9EUKA</name>
<dbReference type="GO" id="GO:0071468">
    <property type="term" value="P:cellular response to acidic pH"/>
    <property type="evidence" value="ECO:0007669"/>
    <property type="project" value="InterPro"/>
</dbReference>
<sequence length="54" mass="5998">MEKSTYRSDQTTQSAILIGSDAATIISRLIQDLESDNNNLHAPALRQLLEIILD</sequence>
<accession>A0A5J4TEY3</accession>
<dbReference type="Pfam" id="PF10798">
    <property type="entry name" value="YmgB"/>
    <property type="match status" value="1"/>
</dbReference>
<evidence type="ECO:0000313" key="1">
    <source>
        <dbReference type="EMBL" id="KAA6356482.1"/>
    </source>
</evidence>
<gene>
    <name evidence="1" type="ORF">EZS28_047991</name>
</gene>
<organism evidence="1 2">
    <name type="scientific">Streblomastix strix</name>
    <dbReference type="NCBI Taxonomy" id="222440"/>
    <lineage>
        <taxon>Eukaryota</taxon>
        <taxon>Metamonada</taxon>
        <taxon>Preaxostyla</taxon>
        <taxon>Oxymonadida</taxon>
        <taxon>Streblomastigidae</taxon>
        <taxon>Streblomastix</taxon>
    </lineage>
</organism>
<dbReference type="EMBL" id="SNRW01032898">
    <property type="protein sequence ID" value="KAA6356482.1"/>
    <property type="molecule type" value="Genomic_DNA"/>
</dbReference>
<protein>
    <submittedName>
        <fullName evidence="1">Uncharacterized protein</fullName>
    </submittedName>
</protein>